<accession>A0ABS5XU49</accession>
<protein>
    <submittedName>
        <fullName evidence="4">NUDIX domain-containing protein</fullName>
    </submittedName>
</protein>
<dbReference type="SUPFAM" id="SSF55811">
    <property type="entry name" value="Nudix"/>
    <property type="match status" value="1"/>
</dbReference>
<dbReference type="InterPro" id="IPR000086">
    <property type="entry name" value="NUDIX_hydrolase_dom"/>
</dbReference>
<evidence type="ECO:0000313" key="5">
    <source>
        <dbReference type="Proteomes" id="UP000740605"/>
    </source>
</evidence>
<dbReference type="EMBL" id="JAFLHG010000006">
    <property type="protein sequence ID" value="MBT8798065.1"/>
    <property type="molecule type" value="Genomic_DNA"/>
</dbReference>
<evidence type="ECO:0000256" key="1">
    <source>
        <dbReference type="ARBA" id="ARBA00005582"/>
    </source>
</evidence>
<dbReference type="Gene3D" id="3.90.79.10">
    <property type="entry name" value="Nucleoside Triphosphate Pyrophosphohydrolase"/>
    <property type="match status" value="1"/>
</dbReference>
<dbReference type="PANTHER" id="PTHR43736">
    <property type="entry name" value="ADP-RIBOSE PYROPHOSPHATASE"/>
    <property type="match status" value="1"/>
</dbReference>
<gene>
    <name evidence="4" type="ORF">J0P97_08275</name>
</gene>
<keyword evidence="5" id="KW-1185">Reference proteome</keyword>
<dbReference type="PROSITE" id="PS51462">
    <property type="entry name" value="NUDIX"/>
    <property type="match status" value="1"/>
</dbReference>
<dbReference type="Proteomes" id="UP000740605">
    <property type="component" value="Unassembled WGS sequence"/>
</dbReference>
<feature type="region of interest" description="Disordered" evidence="2">
    <location>
        <begin position="1"/>
        <end position="91"/>
    </location>
</feature>
<dbReference type="Pfam" id="PF00293">
    <property type="entry name" value="NUDIX"/>
    <property type="match status" value="1"/>
</dbReference>
<evidence type="ECO:0000259" key="3">
    <source>
        <dbReference type="PROSITE" id="PS51462"/>
    </source>
</evidence>
<sequence>MRRRTAGRGRAPLRSSPWPPGRWSRIGRVGGPRWQPSPTAGERRPPASDAAARRWWRPVASPGADAGDHLPHPRRHASWAGRSPQSEPPRPLGYCRGVDTEAWDRIASTTERTLRQWSPTDPDHARLRDDAVERLTGLGGDFVRKGGAPEHITASCFVLSGDRRSILLALHKKAGRWLQLGGHLEAGDADPAAAALREAREEGGLPGVRLLSARPVDIDAHRLIGSFGACRTHWDLGFLGVASQAEPVVVSDESDEVAWWPLAELPQTQPHLAARVATAVRGIPARGGPTR</sequence>
<evidence type="ECO:0000256" key="2">
    <source>
        <dbReference type="SAM" id="MobiDB-lite"/>
    </source>
</evidence>
<comment type="caution">
    <text evidence="4">The sequence shown here is derived from an EMBL/GenBank/DDBJ whole genome shotgun (WGS) entry which is preliminary data.</text>
</comment>
<dbReference type="InterPro" id="IPR015797">
    <property type="entry name" value="NUDIX_hydrolase-like_dom_sf"/>
</dbReference>
<comment type="similarity">
    <text evidence="1">Belongs to the Nudix hydrolase family.</text>
</comment>
<proteinExistence type="inferred from homology"/>
<feature type="domain" description="Nudix hydrolase" evidence="3">
    <location>
        <begin position="149"/>
        <end position="284"/>
    </location>
</feature>
<dbReference type="PANTHER" id="PTHR43736:SF1">
    <property type="entry name" value="DIHYDRONEOPTERIN TRIPHOSPHATE DIPHOSPHATASE"/>
    <property type="match status" value="1"/>
</dbReference>
<organism evidence="4 5">
    <name type="scientific">Microbacterium flavum</name>
    <dbReference type="NCBI Taxonomy" id="415216"/>
    <lineage>
        <taxon>Bacteria</taxon>
        <taxon>Bacillati</taxon>
        <taxon>Actinomycetota</taxon>
        <taxon>Actinomycetes</taxon>
        <taxon>Micrococcales</taxon>
        <taxon>Microbacteriaceae</taxon>
        <taxon>Microbacterium</taxon>
    </lineage>
</organism>
<evidence type="ECO:0000313" key="4">
    <source>
        <dbReference type="EMBL" id="MBT8798065.1"/>
    </source>
</evidence>
<name>A0ABS5XU49_9MICO</name>
<reference evidence="4 5" key="1">
    <citation type="submission" date="2021-03" db="EMBL/GenBank/DDBJ databases">
        <title>Microbacterium pauli sp. nov., isolated from microfiltered milk.</title>
        <authorList>
            <person name="Bellassi P."/>
            <person name="Fontana A."/>
            <person name="Callegari M.L."/>
            <person name="Lorenzo M."/>
            <person name="Cappa F."/>
        </authorList>
    </citation>
    <scope>NUCLEOTIDE SEQUENCE [LARGE SCALE GENOMIC DNA]</scope>
    <source>
        <strain evidence="4 5">DSM 18909</strain>
    </source>
</reference>